<protein>
    <recommendedName>
        <fullName evidence="3">UTP--glucose-1-phosphate uridylyltransferase</fullName>
        <ecNumber evidence="2">2.7.7.9</ecNumber>
    </recommendedName>
    <alternativeName>
        <fullName evidence="6">Alpha-D-glucosyl-1-phosphate uridylyltransferase</fullName>
    </alternativeName>
    <alternativeName>
        <fullName evidence="7">UDP-glucose pyrophosphorylase</fullName>
    </alternativeName>
    <alternativeName>
        <fullName evidence="8">Uridine diphosphoglucose pyrophosphorylase</fullName>
    </alternativeName>
</protein>
<comment type="catalytic activity">
    <reaction evidence="9">
        <text>alpha-D-glucose 1-phosphate + UTP + H(+) = UDP-alpha-D-glucose + diphosphate</text>
        <dbReference type="Rhea" id="RHEA:19889"/>
        <dbReference type="ChEBI" id="CHEBI:15378"/>
        <dbReference type="ChEBI" id="CHEBI:33019"/>
        <dbReference type="ChEBI" id="CHEBI:46398"/>
        <dbReference type="ChEBI" id="CHEBI:58601"/>
        <dbReference type="ChEBI" id="CHEBI:58885"/>
        <dbReference type="EC" id="2.7.7.9"/>
    </reaction>
</comment>
<feature type="domain" description="Nucleotidyl transferase" evidence="10">
    <location>
        <begin position="4"/>
        <end position="141"/>
    </location>
</feature>
<keyword evidence="5 11" id="KW-0548">Nucleotidyltransferase</keyword>
<evidence type="ECO:0000256" key="7">
    <source>
        <dbReference type="ARBA" id="ARBA00031959"/>
    </source>
</evidence>
<evidence type="ECO:0000256" key="2">
    <source>
        <dbReference type="ARBA" id="ARBA00012415"/>
    </source>
</evidence>
<evidence type="ECO:0000256" key="6">
    <source>
        <dbReference type="ARBA" id="ARBA00031455"/>
    </source>
</evidence>
<dbReference type="EMBL" id="FOXV01000025">
    <property type="protein sequence ID" value="SFQ69680.1"/>
    <property type="molecule type" value="Genomic_DNA"/>
</dbReference>
<evidence type="ECO:0000256" key="9">
    <source>
        <dbReference type="ARBA" id="ARBA00048128"/>
    </source>
</evidence>
<accession>A0A1I6AM25</accession>
<evidence type="ECO:0000313" key="12">
    <source>
        <dbReference type="Proteomes" id="UP000243106"/>
    </source>
</evidence>
<gene>
    <name evidence="11" type="ORF">SAMN05421853_1256</name>
</gene>
<dbReference type="PANTHER" id="PTHR43197:SF1">
    <property type="entry name" value="UTP--GLUCOSE-1-PHOSPHATE URIDYLYLTRANSFERASE"/>
    <property type="match status" value="1"/>
</dbReference>
<name>A0A1I6AM25_9RHOB</name>
<dbReference type="STRING" id="93684.SAMN05421853_1256"/>
<dbReference type="GO" id="GO:0006011">
    <property type="term" value="P:UDP-alpha-D-glucose metabolic process"/>
    <property type="evidence" value="ECO:0007669"/>
    <property type="project" value="InterPro"/>
</dbReference>
<evidence type="ECO:0000256" key="3">
    <source>
        <dbReference type="ARBA" id="ARBA00019048"/>
    </source>
</evidence>
<evidence type="ECO:0000256" key="1">
    <source>
        <dbReference type="ARBA" id="ARBA00006890"/>
    </source>
</evidence>
<dbReference type="Pfam" id="PF00483">
    <property type="entry name" value="NTP_transferase"/>
    <property type="match status" value="1"/>
</dbReference>
<dbReference type="InterPro" id="IPR005771">
    <property type="entry name" value="GalU_uridylyltTrfase_bac/arc"/>
</dbReference>
<comment type="similarity">
    <text evidence="1">Belongs to the UDPGP type 2 family.</text>
</comment>
<proteinExistence type="inferred from homology"/>
<evidence type="ECO:0000313" key="11">
    <source>
        <dbReference type="EMBL" id="SFQ69680.1"/>
    </source>
</evidence>
<evidence type="ECO:0000256" key="5">
    <source>
        <dbReference type="ARBA" id="ARBA00022695"/>
    </source>
</evidence>
<dbReference type="AlphaFoldDB" id="A0A1I6AM25"/>
<dbReference type="EC" id="2.7.7.9" evidence="2"/>
<organism evidence="11 12">
    <name type="scientific">Roseivivax halotolerans</name>
    <dbReference type="NCBI Taxonomy" id="93684"/>
    <lineage>
        <taxon>Bacteria</taxon>
        <taxon>Pseudomonadati</taxon>
        <taxon>Pseudomonadota</taxon>
        <taxon>Alphaproteobacteria</taxon>
        <taxon>Rhodobacterales</taxon>
        <taxon>Roseobacteraceae</taxon>
        <taxon>Roseivivax</taxon>
    </lineage>
</organism>
<evidence type="ECO:0000256" key="8">
    <source>
        <dbReference type="ARBA" id="ARBA00032341"/>
    </source>
</evidence>
<evidence type="ECO:0000259" key="10">
    <source>
        <dbReference type="Pfam" id="PF00483"/>
    </source>
</evidence>
<dbReference type="SUPFAM" id="SSF53448">
    <property type="entry name" value="Nucleotide-diphospho-sugar transferases"/>
    <property type="match status" value="1"/>
</dbReference>
<dbReference type="GO" id="GO:0003983">
    <property type="term" value="F:UTP:glucose-1-phosphate uridylyltransferase activity"/>
    <property type="evidence" value="ECO:0007669"/>
    <property type="project" value="UniProtKB-EC"/>
</dbReference>
<keyword evidence="12" id="KW-1185">Reference proteome</keyword>
<reference evidence="12" key="1">
    <citation type="submission" date="2016-10" db="EMBL/GenBank/DDBJ databases">
        <authorList>
            <person name="Varghese N."/>
            <person name="Submissions S."/>
        </authorList>
    </citation>
    <scope>NUCLEOTIDE SEQUENCE [LARGE SCALE GENOMIC DNA]</scope>
    <source>
        <strain evidence="12">JCM 10271</strain>
    </source>
</reference>
<dbReference type="Proteomes" id="UP000243106">
    <property type="component" value="Unassembled WGS sequence"/>
</dbReference>
<dbReference type="InterPro" id="IPR029044">
    <property type="entry name" value="Nucleotide-diphossugar_trans"/>
</dbReference>
<dbReference type="InterPro" id="IPR005835">
    <property type="entry name" value="NTP_transferase_dom"/>
</dbReference>
<evidence type="ECO:0000256" key="4">
    <source>
        <dbReference type="ARBA" id="ARBA00022679"/>
    </source>
</evidence>
<dbReference type="Gene3D" id="3.90.550.10">
    <property type="entry name" value="Spore Coat Polysaccharide Biosynthesis Protein SpsA, Chain A"/>
    <property type="match status" value="1"/>
</dbReference>
<dbReference type="PANTHER" id="PTHR43197">
    <property type="entry name" value="UTP--GLUCOSE-1-PHOSPHATE URIDYLYLTRANSFERASE"/>
    <property type="match status" value="1"/>
</dbReference>
<keyword evidence="4 11" id="KW-0808">Transferase</keyword>
<sequence length="170" mass="17837">MGDEPFAVLLPDDVIPALAQMVGAHTTQGGHMIATEEVPANRISSYGVVDIARQQGAVQALRGLVEKPKAEDAPSRFGIVGRYILEPSIFDGLVSQKPGSGGEIQLTDAIASDLRTAGVNGFAFDGERFDCGSVPGYLEATIAFALDRPELCNGVSQFFAARSTGNLRAA</sequence>